<reference evidence="2" key="1">
    <citation type="journal article" date="2020" name="bioRxiv">
        <title>Comparative genomics of Chlamydomonas.</title>
        <authorList>
            <person name="Craig R.J."/>
            <person name="Hasan A.R."/>
            <person name="Ness R.W."/>
            <person name="Keightley P.D."/>
        </authorList>
    </citation>
    <scope>NUCLEOTIDE SEQUENCE</scope>
    <source>
        <strain evidence="2">CCAP 11/173</strain>
    </source>
</reference>
<accession>A0A835W911</accession>
<name>A0A835W911_9CHLO</name>
<proteinExistence type="predicted"/>
<evidence type="ECO:0000256" key="1">
    <source>
        <dbReference type="SAM" id="MobiDB-lite"/>
    </source>
</evidence>
<organism evidence="2 3">
    <name type="scientific">Chlamydomonas schloesseri</name>
    <dbReference type="NCBI Taxonomy" id="2026947"/>
    <lineage>
        <taxon>Eukaryota</taxon>
        <taxon>Viridiplantae</taxon>
        <taxon>Chlorophyta</taxon>
        <taxon>core chlorophytes</taxon>
        <taxon>Chlorophyceae</taxon>
        <taxon>CS clade</taxon>
        <taxon>Chlamydomonadales</taxon>
        <taxon>Chlamydomonadaceae</taxon>
        <taxon>Chlamydomonas</taxon>
    </lineage>
</organism>
<protein>
    <submittedName>
        <fullName evidence="2">Uncharacterized protein</fullName>
    </submittedName>
</protein>
<dbReference type="OrthoDB" id="523309at2759"/>
<feature type="region of interest" description="Disordered" evidence="1">
    <location>
        <begin position="1"/>
        <end position="51"/>
    </location>
</feature>
<gene>
    <name evidence="2" type="ORF">HYH02_010215</name>
</gene>
<feature type="region of interest" description="Disordered" evidence="1">
    <location>
        <begin position="148"/>
        <end position="168"/>
    </location>
</feature>
<comment type="caution">
    <text evidence="2">The sequence shown here is derived from an EMBL/GenBank/DDBJ whole genome shotgun (WGS) entry which is preliminary data.</text>
</comment>
<dbReference type="AlphaFoldDB" id="A0A835W911"/>
<sequence length="168" mass="18153">MSAKGKQQWDFLKADAGTPSSPTHYYDPLNSKKQNEFKPGWNTKRRGPGWEQEREAAIATKEQKNAGCVALRSERLNNAQHLSGFNPIAHTEKGPDGSWVPATNAWMHQKVGVKQQDPRAAAADTLRHQAEGASRAAAIAEMRKERIAAGGASRPAAGGGVKDALTWG</sequence>
<dbReference type="EMBL" id="JAEHOD010000037">
    <property type="protein sequence ID" value="KAG2440636.1"/>
    <property type="molecule type" value="Genomic_DNA"/>
</dbReference>
<evidence type="ECO:0000313" key="3">
    <source>
        <dbReference type="Proteomes" id="UP000613740"/>
    </source>
</evidence>
<keyword evidence="3" id="KW-1185">Reference proteome</keyword>
<evidence type="ECO:0000313" key="2">
    <source>
        <dbReference type="EMBL" id="KAG2440636.1"/>
    </source>
</evidence>
<dbReference type="Proteomes" id="UP000613740">
    <property type="component" value="Unassembled WGS sequence"/>
</dbReference>